<comment type="caution">
    <text evidence="11">The sequence shown here is derived from an EMBL/GenBank/DDBJ whole genome shotgun (WGS) entry which is preliminary data.</text>
</comment>
<dbReference type="EMBL" id="WAIE01000007">
    <property type="protein sequence ID" value="KAB1440246.1"/>
    <property type="molecule type" value="Genomic_DNA"/>
</dbReference>
<dbReference type="RefSeq" id="WP_151151687.1">
    <property type="nucleotide sequence ID" value="NZ_WAIE01000007.1"/>
</dbReference>
<accession>A0A6N6MY81</accession>
<dbReference type="NCBIfam" id="TIGR02488">
    <property type="entry name" value="flgG_G_neg"/>
    <property type="match status" value="1"/>
</dbReference>
<dbReference type="PANTHER" id="PTHR30435:SF19">
    <property type="entry name" value="FLAGELLAR BASAL-BODY ROD PROTEIN FLGG"/>
    <property type="match status" value="1"/>
</dbReference>
<dbReference type="Pfam" id="PF00460">
    <property type="entry name" value="Flg_bb_rod"/>
    <property type="match status" value="1"/>
</dbReference>
<dbReference type="OrthoDB" id="9804559at2"/>
<dbReference type="SUPFAM" id="SSF117143">
    <property type="entry name" value="Flagellar hook protein flgE"/>
    <property type="match status" value="1"/>
</dbReference>
<organism evidence="11 12">
    <name type="scientific">Pseudodesulfovibrio senegalensis</name>
    <dbReference type="NCBI Taxonomy" id="1721087"/>
    <lineage>
        <taxon>Bacteria</taxon>
        <taxon>Pseudomonadati</taxon>
        <taxon>Thermodesulfobacteriota</taxon>
        <taxon>Desulfovibrionia</taxon>
        <taxon>Desulfovibrionales</taxon>
        <taxon>Desulfovibrionaceae</taxon>
    </lineage>
</organism>
<dbReference type="InterPro" id="IPR053967">
    <property type="entry name" value="LlgE_F_G-like_D1"/>
</dbReference>
<dbReference type="InterPro" id="IPR037925">
    <property type="entry name" value="FlgE/F/G-like"/>
</dbReference>
<dbReference type="Proteomes" id="UP000438699">
    <property type="component" value="Unassembled WGS sequence"/>
</dbReference>
<keyword evidence="11" id="KW-0969">Cilium</keyword>
<evidence type="ECO:0000256" key="1">
    <source>
        <dbReference type="ARBA" id="ARBA00004117"/>
    </source>
</evidence>
<dbReference type="InterPro" id="IPR019776">
    <property type="entry name" value="Flagellar_basal_body_rod_CS"/>
</dbReference>
<evidence type="ECO:0000256" key="4">
    <source>
        <dbReference type="ARBA" id="ARBA00023143"/>
    </source>
</evidence>
<dbReference type="InterPro" id="IPR012834">
    <property type="entry name" value="FlgG_G_neg"/>
</dbReference>
<name>A0A6N6MY81_9BACT</name>
<keyword evidence="11" id="KW-0966">Cell projection</keyword>
<feature type="domain" description="Flagellar hook protein FlgE/F/G-like D1" evidence="10">
    <location>
        <begin position="96"/>
        <end position="158"/>
    </location>
</feature>
<protein>
    <recommendedName>
        <fullName evidence="3 6">Flagellar basal-body rod protein FlgG</fullName>
    </recommendedName>
</protein>
<evidence type="ECO:0000256" key="7">
    <source>
        <dbReference type="RuleBase" id="RU362116"/>
    </source>
</evidence>
<evidence type="ECO:0000256" key="2">
    <source>
        <dbReference type="ARBA" id="ARBA00009677"/>
    </source>
</evidence>
<dbReference type="Pfam" id="PF06429">
    <property type="entry name" value="Flg_bbr_C"/>
    <property type="match status" value="1"/>
</dbReference>
<feature type="domain" description="Flagellar basal-body/hook protein C-terminal" evidence="9">
    <location>
        <begin position="213"/>
        <end position="257"/>
    </location>
</feature>
<gene>
    <name evidence="11" type="primary">flgG</name>
    <name evidence="11" type="ORF">F8A88_13405</name>
</gene>
<feature type="domain" description="Flagellar basal body rod protein N-terminal" evidence="8">
    <location>
        <begin position="7"/>
        <end position="35"/>
    </location>
</feature>
<comment type="subcellular location">
    <subcellularLocation>
        <location evidence="1 7">Bacterial flagellum basal body</location>
    </subcellularLocation>
</comment>
<reference evidence="11 12" key="1">
    <citation type="journal article" date="2017" name="Int. J. Syst. Evol. Microbiol.">
        <title>Desulfovibrio senegalensis sp. nov., a mesophilic sulfate reducer isolated from marine sediment.</title>
        <authorList>
            <person name="Thioye A."/>
            <person name="Gam Z.B.A."/>
            <person name="Mbengue M."/>
            <person name="Cayol J.L."/>
            <person name="Joseph-Bartoli M."/>
            <person name="Toure-Kane C."/>
            <person name="Labat M."/>
        </authorList>
    </citation>
    <scope>NUCLEOTIDE SEQUENCE [LARGE SCALE GENOMIC DNA]</scope>
    <source>
        <strain evidence="11 12">DSM 101509</strain>
    </source>
</reference>
<keyword evidence="11" id="KW-0282">Flagellum</keyword>
<dbReference type="Pfam" id="PF22692">
    <property type="entry name" value="LlgE_F_G_D1"/>
    <property type="match status" value="1"/>
</dbReference>
<dbReference type="InterPro" id="IPR010930">
    <property type="entry name" value="Flg_bb/hook_C_dom"/>
</dbReference>
<dbReference type="AlphaFoldDB" id="A0A6N6MY81"/>
<evidence type="ECO:0000313" key="12">
    <source>
        <dbReference type="Proteomes" id="UP000438699"/>
    </source>
</evidence>
<evidence type="ECO:0000313" key="11">
    <source>
        <dbReference type="EMBL" id="KAB1440246.1"/>
    </source>
</evidence>
<dbReference type="InterPro" id="IPR020013">
    <property type="entry name" value="Flagellar_FlgE/F/G"/>
</dbReference>
<dbReference type="PANTHER" id="PTHR30435">
    <property type="entry name" value="FLAGELLAR PROTEIN"/>
    <property type="match status" value="1"/>
</dbReference>
<evidence type="ECO:0000259" key="9">
    <source>
        <dbReference type="Pfam" id="PF06429"/>
    </source>
</evidence>
<comment type="subunit">
    <text evidence="5">The basal body constitutes a major portion of the flagellar organelle and consists of four rings (L,P,S, and M) mounted on a central rod. The rod consists of about 26 subunits of FlgG in the distal portion, and FlgB, FlgC and FlgF are thought to build up the proximal portion of the rod with about 6 subunits each.</text>
</comment>
<evidence type="ECO:0000259" key="8">
    <source>
        <dbReference type="Pfam" id="PF00460"/>
    </source>
</evidence>
<keyword evidence="4 7" id="KW-0975">Bacterial flagellum</keyword>
<dbReference type="PROSITE" id="PS00588">
    <property type="entry name" value="FLAGELLA_BB_ROD"/>
    <property type="match status" value="1"/>
</dbReference>
<dbReference type="NCBIfam" id="TIGR03506">
    <property type="entry name" value="FlgEFG_subfam"/>
    <property type="match status" value="2"/>
</dbReference>
<dbReference type="InterPro" id="IPR001444">
    <property type="entry name" value="Flag_bb_rod_N"/>
</dbReference>
<dbReference type="GO" id="GO:0071978">
    <property type="term" value="P:bacterial-type flagellum-dependent swarming motility"/>
    <property type="evidence" value="ECO:0007669"/>
    <property type="project" value="TreeGrafter"/>
</dbReference>
<sequence length="260" mass="28064">MMRSLWTAATGMVAQQKHIDVLSNNLANVNTTGFKKSRAEFEDLMYQTQKIAGTLNEGGNRIPTGMQVGMGVRTVTVHKFFTQGDFENTGNSLDVAIEGDGFFRVQQNGEDAYTRAGSFKLDNEGRIVTANGYPLQPEFIVPAETVNLVITENGDIEAQDKQGQALASGDIPIYTFINPAGLNAVGNNLYFETEASGDAVEGTPGDDNFGTLAQGFIEGSNVEMVDEMVGLIVGQRGYELNSKVITTSDSMLQTAINVKR</sequence>
<proteinExistence type="inferred from homology"/>
<evidence type="ECO:0000259" key="10">
    <source>
        <dbReference type="Pfam" id="PF22692"/>
    </source>
</evidence>
<evidence type="ECO:0000256" key="6">
    <source>
        <dbReference type="NCBIfam" id="TIGR02488"/>
    </source>
</evidence>
<dbReference type="GO" id="GO:0009426">
    <property type="term" value="C:bacterial-type flagellum basal body, distal rod"/>
    <property type="evidence" value="ECO:0007669"/>
    <property type="project" value="UniProtKB-UniRule"/>
</dbReference>
<evidence type="ECO:0000256" key="5">
    <source>
        <dbReference type="ARBA" id="ARBA00025933"/>
    </source>
</evidence>
<comment type="similarity">
    <text evidence="2 7">Belongs to the flagella basal body rod proteins family.</text>
</comment>
<keyword evidence="12" id="KW-1185">Reference proteome</keyword>
<evidence type="ECO:0000256" key="3">
    <source>
        <dbReference type="ARBA" id="ARBA00017948"/>
    </source>
</evidence>